<dbReference type="Proteomes" id="UP000759537">
    <property type="component" value="Unassembled WGS sequence"/>
</dbReference>
<dbReference type="EMBL" id="WHVB01000035">
    <property type="protein sequence ID" value="KAF8467537.1"/>
    <property type="molecule type" value="Genomic_DNA"/>
</dbReference>
<evidence type="ECO:0000256" key="1">
    <source>
        <dbReference type="SAM" id="MobiDB-lite"/>
    </source>
</evidence>
<keyword evidence="4" id="KW-1185">Reference proteome</keyword>
<name>A0A9P5JX68_9AGAM</name>
<evidence type="ECO:0000313" key="4">
    <source>
        <dbReference type="Proteomes" id="UP000759537"/>
    </source>
</evidence>
<feature type="region of interest" description="Disordered" evidence="1">
    <location>
        <begin position="309"/>
        <end position="334"/>
    </location>
</feature>
<dbReference type="OrthoDB" id="3191568at2759"/>
<protein>
    <recommendedName>
        <fullName evidence="2">DUF6593 domain-containing protein</fullName>
    </recommendedName>
</protein>
<evidence type="ECO:0000259" key="2">
    <source>
        <dbReference type="Pfam" id="PF20236"/>
    </source>
</evidence>
<dbReference type="InterPro" id="IPR046528">
    <property type="entry name" value="DUF6593"/>
</dbReference>
<feature type="compositionally biased region" description="Basic and acidic residues" evidence="1">
    <location>
        <begin position="309"/>
        <end position="322"/>
    </location>
</feature>
<proteinExistence type="predicted"/>
<sequence length="347" mass="39133">MLRPTYYWARARVHSPNKFLPPLLLYNNLSKLCMVLKAGNFRINTPKLCISLLLSLLSIAMAAASDTTVTQVSADEYLPHRPPSPTASLATSLSPTLVDKSSYTERPSLKICFPIIIPSGSSPYFIEIVDIEVFLTPMSLYRVSSSSNQTTLHSYRDNVEVANIRWDRSSPRMVFRRKKIKCKAWLPLTGTGPQKDSESRMFTLGDAQFTWTQGRSSGHLIPANRPGLPVAQWYIDLNLRSNKVVLEIFREPPTGFESDLLDAIVLSVVLLRSGQSLGDSPEDILLSNSGSFFRTYWWKWVERKWAGTDTSKRKGEKKRDTRVTSLGCTKGQESNKMRNETVQYACV</sequence>
<feature type="domain" description="DUF6593" evidence="2">
    <location>
        <begin position="139"/>
        <end position="271"/>
    </location>
</feature>
<comment type="caution">
    <text evidence="3">The sequence shown here is derived from an EMBL/GenBank/DDBJ whole genome shotgun (WGS) entry which is preliminary data.</text>
</comment>
<accession>A0A9P5JX68</accession>
<evidence type="ECO:0000313" key="3">
    <source>
        <dbReference type="EMBL" id="KAF8467537.1"/>
    </source>
</evidence>
<reference evidence="3" key="2">
    <citation type="journal article" date="2020" name="Nat. Commun.">
        <title>Large-scale genome sequencing of mycorrhizal fungi provides insights into the early evolution of symbiotic traits.</title>
        <authorList>
            <person name="Miyauchi S."/>
            <person name="Kiss E."/>
            <person name="Kuo A."/>
            <person name="Drula E."/>
            <person name="Kohler A."/>
            <person name="Sanchez-Garcia M."/>
            <person name="Morin E."/>
            <person name="Andreopoulos B."/>
            <person name="Barry K.W."/>
            <person name="Bonito G."/>
            <person name="Buee M."/>
            <person name="Carver A."/>
            <person name="Chen C."/>
            <person name="Cichocki N."/>
            <person name="Clum A."/>
            <person name="Culley D."/>
            <person name="Crous P.W."/>
            <person name="Fauchery L."/>
            <person name="Girlanda M."/>
            <person name="Hayes R.D."/>
            <person name="Keri Z."/>
            <person name="LaButti K."/>
            <person name="Lipzen A."/>
            <person name="Lombard V."/>
            <person name="Magnuson J."/>
            <person name="Maillard F."/>
            <person name="Murat C."/>
            <person name="Nolan M."/>
            <person name="Ohm R.A."/>
            <person name="Pangilinan J."/>
            <person name="Pereira M.F."/>
            <person name="Perotto S."/>
            <person name="Peter M."/>
            <person name="Pfister S."/>
            <person name="Riley R."/>
            <person name="Sitrit Y."/>
            <person name="Stielow J.B."/>
            <person name="Szollosi G."/>
            <person name="Zifcakova L."/>
            <person name="Stursova M."/>
            <person name="Spatafora J.W."/>
            <person name="Tedersoo L."/>
            <person name="Vaario L.M."/>
            <person name="Yamada A."/>
            <person name="Yan M."/>
            <person name="Wang P."/>
            <person name="Xu J."/>
            <person name="Bruns T."/>
            <person name="Baldrian P."/>
            <person name="Vilgalys R."/>
            <person name="Dunand C."/>
            <person name="Henrissat B."/>
            <person name="Grigoriev I.V."/>
            <person name="Hibbett D."/>
            <person name="Nagy L.G."/>
            <person name="Martin F.M."/>
        </authorList>
    </citation>
    <scope>NUCLEOTIDE SEQUENCE</scope>
    <source>
        <strain evidence="3">Prilba</strain>
    </source>
</reference>
<dbReference type="Pfam" id="PF20236">
    <property type="entry name" value="DUF6593"/>
    <property type="match status" value="1"/>
</dbReference>
<reference evidence="3" key="1">
    <citation type="submission" date="2019-10" db="EMBL/GenBank/DDBJ databases">
        <authorList>
            <consortium name="DOE Joint Genome Institute"/>
            <person name="Kuo A."/>
            <person name="Miyauchi S."/>
            <person name="Kiss E."/>
            <person name="Drula E."/>
            <person name="Kohler A."/>
            <person name="Sanchez-Garcia M."/>
            <person name="Andreopoulos B."/>
            <person name="Barry K.W."/>
            <person name="Bonito G."/>
            <person name="Buee M."/>
            <person name="Carver A."/>
            <person name="Chen C."/>
            <person name="Cichocki N."/>
            <person name="Clum A."/>
            <person name="Culley D."/>
            <person name="Crous P.W."/>
            <person name="Fauchery L."/>
            <person name="Girlanda M."/>
            <person name="Hayes R."/>
            <person name="Keri Z."/>
            <person name="LaButti K."/>
            <person name="Lipzen A."/>
            <person name="Lombard V."/>
            <person name="Magnuson J."/>
            <person name="Maillard F."/>
            <person name="Morin E."/>
            <person name="Murat C."/>
            <person name="Nolan M."/>
            <person name="Ohm R."/>
            <person name="Pangilinan J."/>
            <person name="Pereira M."/>
            <person name="Perotto S."/>
            <person name="Peter M."/>
            <person name="Riley R."/>
            <person name="Sitrit Y."/>
            <person name="Stielow B."/>
            <person name="Szollosi G."/>
            <person name="Zifcakova L."/>
            <person name="Stursova M."/>
            <person name="Spatafora J.W."/>
            <person name="Tedersoo L."/>
            <person name="Vaario L.-M."/>
            <person name="Yamada A."/>
            <person name="Yan M."/>
            <person name="Wang P."/>
            <person name="Xu J."/>
            <person name="Bruns T."/>
            <person name="Baldrian P."/>
            <person name="Vilgalys R."/>
            <person name="Henrissat B."/>
            <person name="Grigoriev I.V."/>
            <person name="Hibbett D."/>
            <person name="Nagy L.G."/>
            <person name="Martin F.M."/>
        </authorList>
    </citation>
    <scope>NUCLEOTIDE SEQUENCE</scope>
    <source>
        <strain evidence="3">Prilba</strain>
    </source>
</reference>
<dbReference type="AlphaFoldDB" id="A0A9P5JX68"/>
<feature type="compositionally biased region" description="Polar residues" evidence="1">
    <location>
        <begin position="323"/>
        <end position="332"/>
    </location>
</feature>
<gene>
    <name evidence="3" type="ORF">DFH94DRAFT_291133</name>
</gene>
<organism evidence="3 4">
    <name type="scientific">Russula ochroleuca</name>
    <dbReference type="NCBI Taxonomy" id="152965"/>
    <lineage>
        <taxon>Eukaryota</taxon>
        <taxon>Fungi</taxon>
        <taxon>Dikarya</taxon>
        <taxon>Basidiomycota</taxon>
        <taxon>Agaricomycotina</taxon>
        <taxon>Agaricomycetes</taxon>
        <taxon>Russulales</taxon>
        <taxon>Russulaceae</taxon>
        <taxon>Russula</taxon>
    </lineage>
</organism>